<proteinExistence type="predicted"/>
<gene>
    <name evidence="4" type="ORF">AWT83_08055</name>
</gene>
<comment type="caution">
    <text evidence="4">The sequence shown here is derived from an EMBL/GenBank/DDBJ whole genome shotgun (WGS) entry which is preliminary data.</text>
</comment>
<dbReference type="InterPro" id="IPR013149">
    <property type="entry name" value="ADH-like_C"/>
</dbReference>
<evidence type="ECO:0000256" key="1">
    <source>
        <dbReference type="ARBA" id="ARBA00022857"/>
    </source>
</evidence>
<dbReference type="SUPFAM" id="SSF50129">
    <property type="entry name" value="GroES-like"/>
    <property type="match status" value="1"/>
</dbReference>
<dbReference type="InterPro" id="IPR036291">
    <property type="entry name" value="NAD(P)-bd_dom_sf"/>
</dbReference>
<dbReference type="RefSeq" id="WP_002317938.1">
    <property type="nucleotide sequence ID" value="NZ_CP072894.1"/>
</dbReference>
<evidence type="ECO:0000313" key="5">
    <source>
        <dbReference type="Proteomes" id="UP000070452"/>
    </source>
</evidence>
<dbReference type="Pfam" id="PF00107">
    <property type="entry name" value="ADH_zinc_N"/>
    <property type="match status" value="1"/>
</dbReference>
<organism evidence="4 5">
    <name type="scientific">Enterococcus faecium</name>
    <name type="common">Streptococcus faecium</name>
    <dbReference type="NCBI Taxonomy" id="1352"/>
    <lineage>
        <taxon>Bacteria</taxon>
        <taxon>Bacillati</taxon>
        <taxon>Bacillota</taxon>
        <taxon>Bacilli</taxon>
        <taxon>Lactobacillales</taxon>
        <taxon>Enterococcaceae</taxon>
        <taxon>Enterococcus</taxon>
    </lineage>
</organism>
<feature type="domain" description="Enoyl reductase (ER)" evidence="3">
    <location>
        <begin position="10"/>
        <end position="323"/>
    </location>
</feature>
<dbReference type="GO" id="GO:0070402">
    <property type="term" value="F:NADPH binding"/>
    <property type="evidence" value="ECO:0007669"/>
    <property type="project" value="TreeGrafter"/>
</dbReference>
<dbReference type="Proteomes" id="UP000070452">
    <property type="component" value="Unassembled WGS sequence"/>
</dbReference>
<protein>
    <submittedName>
        <fullName evidence="4">NADPH:quinone oxidoreductase</fullName>
    </submittedName>
</protein>
<dbReference type="GO" id="GO:0016651">
    <property type="term" value="F:oxidoreductase activity, acting on NAD(P)H"/>
    <property type="evidence" value="ECO:0007669"/>
    <property type="project" value="TreeGrafter"/>
</dbReference>
<dbReference type="InterPro" id="IPR011032">
    <property type="entry name" value="GroES-like_sf"/>
</dbReference>
<dbReference type="Gene3D" id="3.40.50.720">
    <property type="entry name" value="NAD(P)-binding Rossmann-like Domain"/>
    <property type="match status" value="1"/>
</dbReference>
<accession>A0A132P7V6</accession>
<dbReference type="InterPro" id="IPR013154">
    <property type="entry name" value="ADH-like_N"/>
</dbReference>
<dbReference type="SUPFAM" id="SSF51735">
    <property type="entry name" value="NAD(P)-binding Rossmann-fold domains"/>
    <property type="match status" value="1"/>
</dbReference>
<dbReference type="Pfam" id="PF08240">
    <property type="entry name" value="ADH_N"/>
    <property type="match status" value="1"/>
</dbReference>
<reference evidence="4 5" key="1">
    <citation type="submission" date="2016-01" db="EMBL/GenBank/DDBJ databases">
        <title>Molecular Mechanisms for transfer of large genomic segments between Enterococcus faecium strains.</title>
        <authorList>
            <person name="Garcia-Solache M.A."/>
            <person name="Lebreton F."/>
            <person name="Mclaughlin R.E."/>
            <person name="Whiteaker J.D."/>
            <person name="Gilmore M.S."/>
            <person name="Rice L.B."/>
        </authorList>
    </citation>
    <scope>NUCLEOTIDE SEQUENCE [LARGE SCALE GENOMIC DNA]</scope>
    <source>
        <strain evidence="4 5">D344RRF x C68</strain>
    </source>
</reference>
<sequence length="327" mass="35733">MRAISIKHPGSVDVLEQIEVPVPKPKQGELLIKVHTAAVNRTDIMKRESVSLKPPYPILGVEVAGEVVENKSDISTFTPGTKVYGLVNLGGYAEYAVMPADRAILLPDTLDYVSAAGISEVFLTAYQTLYWLGKLQEGETVLIHAGASGVGTAAIQLARQLSHAKIIVTAGSEEKLAFCKELGADELINYKKQDFQEEVRKITEGRGVDVILDFIGASYWEKNLASIAVDGRWVLIGMLGGTIVPEIDLGVLIGKRVQLLGTLLTPRSDQYKAELAQTFMQKAGPFLENGKIQPIIDRTFQFSAVKQAHEYMEANKNIGKIILKITE</sequence>
<evidence type="ECO:0000259" key="3">
    <source>
        <dbReference type="SMART" id="SM00829"/>
    </source>
</evidence>
<dbReference type="EMBL" id="LRHK01000001">
    <property type="protein sequence ID" value="KWX18418.1"/>
    <property type="molecule type" value="Genomic_DNA"/>
</dbReference>
<dbReference type="NCBIfam" id="TIGR02824">
    <property type="entry name" value="quinone_pig3"/>
    <property type="match status" value="1"/>
</dbReference>
<keyword evidence="1" id="KW-0521">NADP</keyword>
<evidence type="ECO:0000256" key="2">
    <source>
        <dbReference type="ARBA" id="ARBA00023002"/>
    </source>
</evidence>
<evidence type="ECO:0000313" key="4">
    <source>
        <dbReference type="EMBL" id="KWX18418.1"/>
    </source>
</evidence>
<dbReference type="PANTHER" id="PTHR48106:SF18">
    <property type="entry name" value="QUINONE OXIDOREDUCTASE PIG3"/>
    <property type="match status" value="1"/>
</dbReference>
<dbReference type="InterPro" id="IPR020843">
    <property type="entry name" value="ER"/>
</dbReference>
<dbReference type="CDD" id="cd05276">
    <property type="entry name" value="p53_inducible_oxidoreductase"/>
    <property type="match status" value="1"/>
</dbReference>
<name>A0A132P7V6_ENTFC</name>
<dbReference type="PANTHER" id="PTHR48106">
    <property type="entry name" value="QUINONE OXIDOREDUCTASE PIG3-RELATED"/>
    <property type="match status" value="1"/>
</dbReference>
<dbReference type="SMART" id="SM00829">
    <property type="entry name" value="PKS_ER"/>
    <property type="match status" value="1"/>
</dbReference>
<dbReference type="Gene3D" id="3.90.180.10">
    <property type="entry name" value="Medium-chain alcohol dehydrogenases, catalytic domain"/>
    <property type="match status" value="1"/>
</dbReference>
<dbReference type="InterPro" id="IPR014189">
    <property type="entry name" value="Quinone_OxRdtase_PIG3"/>
</dbReference>
<dbReference type="AlphaFoldDB" id="A0A132P7V6"/>
<keyword evidence="2" id="KW-0560">Oxidoreductase</keyword>